<feature type="chain" id="PRO_5012467532" evidence="2">
    <location>
        <begin position="34"/>
        <end position="145"/>
    </location>
</feature>
<keyword evidence="4" id="KW-1185">Reference proteome</keyword>
<evidence type="ECO:0000313" key="4">
    <source>
        <dbReference type="Proteomes" id="UP000197290"/>
    </source>
</evidence>
<comment type="caution">
    <text evidence="3">The sequence shown here is derived from an EMBL/GenBank/DDBJ whole genome shotgun (WGS) entry which is preliminary data.</text>
</comment>
<gene>
    <name evidence="3" type="ORF">SPDO_22020</name>
</gene>
<feature type="signal peptide" evidence="2">
    <location>
        <begin position="1"/>
        <end position="33"/>
    </location>
</feature>
<feature type="transmembrane region" description="Helical" evidence="1">
    <location>
        <begin position="111"/>
        <end position="134"/>
    </location>
</feature>
<evidence type="ECO:0000256" key="2">
    <source>
        <dbReference type="SAM" id="SignalP"/>
    </source>
</evidence>
<keyword evidence="1" id="KW-0472">Membrane</keyword>
<keyword evidence="1" id="KW-1133">Transmembrane helix</keyword>
<dbReference type="Proteomes" id="UP000197290">
    <property type="component" value="Unassembled WGS sequence"/>
</dbReference>
<protein>
    <submittedName>
        <fullName evidence="3">Uncharacterized protein</fullName>
    </submittedName>
</protein>
<reference evidence="3 4" key="1">
    <citation type="submission" date="2017-03" db="EMBL/GenBank/DDBJ databases">
        <title>Genome sequence of Sphingomonas dokdonensis DSM 21029.</title>
        <authorList>
            <person name="Poehlein A."/>
            <person name="Wuebbeler J.H."/>
            <person name="Steinbuechel A."/>
            <person name="Daniel R."/>
        </authorList>
    </citation>
    <scope>NUCLEOTIDE SEQUENCE [LARGE SCALE GENOMIC DNA]</scope>
    <source>
        <strain evidence="3 4">DSM 21029</strain>
    </source>
</reference>
<dbReference type="AlphaFoldDB" id="A0A245ZHK1"/>
<sequence length="145" mass="15349">MLRRRHRRGVDAVIWRVGATAGALLPVAAAAIAADKGATVATSQPVIWHVLGYPFEAGSMIAAICACIAVRFYVVQRDRKAHRWTLDLPVSVLSLMFAAGAIVRMRPSPDVALLYGTGFGALGAGIITLALAYVQRVTGGQPPQN</sequence>
<dbReference type="EMBL" id="NBBI01000004">
    <property type="protein sequence ID" value="OWK29221.1"/>
    <property type="molecule type" value="Genomic_DNA"/>
</dbReference>
<keyword evidence="1" id="KW-0812">Transmembrane</keyword>
<keyword evidence="2" id="KW-0732">Signal</keyword>
<proteinExistence type="predicted"/>
<feature type="transmembrane region" description="Helical" evidence="1">
    <location>
        <begin position="86"/>
        <end position="105"/>
    </location>
</feature>
<accession>A0A245ZHK1</accession>
<feature type="transmembrane region" description="Helical" evidence="1">
    <location>
        <begin position="57"/>
        <end position="74"/>
    </location>
</feature>
<evidence type="ECO:0000256" key="1">
    <source>
        <dbReference type="SAM" id="Phobius"/>
    </source>
</evidence>
<evidence type="ECO:0000313" key="3">
    <source>
        <dbReference type="EMBL" id="OWK29221.1"/>
    </source>
</evidence>
<organism evidence="3 4">
    <name type="scientific">Sphingomonas dokdonensis</name>
    <dbReference type="NCBI Taxonomy" id="344880"/>
    <lineage>
        <taxon>Bacteria</taxon>
        <taxon>Pseudomonadati</taxon>
        <taxon>Pseudomonadota</taxon>
        <taxon>Alphaproteobacteria</taxon>
        <taxon>Sphingomonadales</taxon>
        <taxon>Sphingomonadaceae</taxon>
        <taxon>Sphingomonas</taxon>
    </lineage>
</organism>
<name>A0A245ZHK1_9SPHN</name>